<accession>A0A1J1HLG5</accession>
<dbReference type="EMBL" id="CVRI01000006">
    <property type="protein sequence ID" value="CRK88386.1"/>
    <property type="molecule type" value="Genomic_DNA"/>
</dbReference>
<keyword evidence="2" id="KW-1185">Reference proteome</keyword>
<proteinExistence type="predicted"/>
<protein>
    <submittedName>
        <fullName evidence="1">CLUMA_CG002163, isoform A</fullName>
    </submittedName>
</protein>
<evidence type="ECO:0000313" key="1">
    <source>
        <dbReference type="EMBL" id="CRK88386.1"/>
    </source>
</evidence>
<dbReference type="Proteomes" id="UP000183832">
    <property type="component" value="Unassembled WGS sequence"/>
</dbReference>
<evidence type="ECO:0000313" key="2">
    <source>
        <dbReference type="Proteomes" id="UP000183832"/>
    </source>
</evidence>
<name>A0A1J1HLG5_9DIPT</name>
<organism evidence="1 2">
    <name type="scientific">Clunio marinus</name>
    <dbReference type="NCBI Taxonomy" id="568069"/>
    <lineage>
        <taxon>Eukaryota</taxon>
        <taxon>Metazoa</taxon>
        <taxon>Ecdysozoa</taxon>
        <taxon>Arthropoda</taxon>
        <taxon>Hexapoda</taxon>
        <taxon>Insecta</taxon>
        <taxon>Pterygota</taxon>
        <taxon>Neoptera</taxon>
        <taxon>Endopterygota</taxon>
        <taxon>Diptera</taxon>
        <taxon>Nematocera</taxon>
        <taxon>Chironomoidea</taxon>
        <taxon>Chironomidae</taxon>
        <taxon>Clunio</taxon>
    </lineage>
</organism>
<sequence>MSLDKFSSRDKGSSQIKFLSQGRGFVKSKVSQDKGIFESRRKIWSDARVKKVGQVKWDSKVKSKTWASQGNFKVKSGQSSQVKEIRQVEVNLQTKPSKNERVN</sequence>
<reference evidence="1 2" key="1">
    <citation type="submission" date="2015-04" db="EMBL/GenBank/DDBJ databases">
        <authorList>
            <person name="Syromyatnikov M.Y."/>
            <person name="Popov V.N."/>
        </authorList>
    </citation>
    <scope>NUCLEOTIDE SEQUENCE [LARGE SCALE GENOMIC DNA]</scope>
</reference>
<gene>
    <name evidence="1" type="ORF">CLUMA_CG002163</name>
</gene>
<dbReference type="AlphaFoldDB" id="A0A1J1HLG5"/>